<dbReference type="InterPro" id="IPR036388">
    <property type="entry name" value="WH-like_DNA-bd_sf"/>
</dbReference>
<dbReference type="Gene3D" id="1.10.10.10">
    <property type="entry name" value="Winged helix-like DNA-binding domain superfamily/Winged helix DNA-binding domain"/>
    <property type="match status" value="1"/>
</dbReference>
<gene>
    <name evidence="4" type="ORF">BSZ36_13995</name>
</gene>
<dbReference type="AlphaFoldDB" id="A0A259U2C8"/>
<dbReference type="PROSITE" id="PS51000">
    <property type="entry name" value="HTH_DEOR_2"/>
    <property type="match status" value="1"/>
</dbReference>
<keyword evidence="5" id="KW-1185">Reference proteome</keyword>
<dbReference type="InterPro" id="IPR028349">
    <property type="entry name" value="PafC-like"/>
</dbReference>
<keyword evidence="2" id="KW-0804">Transcription</keyword>
<dbReference type="GO" id="GO:0003700">
    <property type="term" value="F:DNA-binding transcription factor activity"/>
    <property type="evidence" value="ECO:0007669"/>
    <property type="project" value="InterPro"/>
</dbReference>
<keyword evidence="4" id="KW-0238">DNA-binding</keyword>
<dbReference type="InterPro" id="IPR057727">
    <property type="entry name" value="WCX_dom"/>
</dbReference>
<dbReference type="Proteomes" id="UP000216446">
    <property type="component" value="Unassembled WGS sequence"/>
</dbReference>
<dbReference type="InterPro" id="IPR013196">
    <property type="entry name" value="HTH_11"/>
</dbReference>
<dbReference type="InterPro" id="IPR036390">
    <property type="entry name" value="WH_DNA-bd_sf"/>
</dbReference>
<evidence type="ECO:0000256" key="2">
    <source>
        <dbReference type="ARBA" id="ARBA00023163"/>
    </source>
</evidence>
<dbReference type="OrthoDB" id="9815009at2"/>
<reference evidence="4 5" key="1">
    <citation type="submission" date="2016-11" db="EMBL/GenBank/DDBJ databases">
        <title>Study of marine rhodopsin-containing bacteria.</title>
        <authorList>
            <person name="Yoshizawa S."/>
            <person name="Kumagai Y."/>
            <person name="Kogure K."/>
        </authorList>
    </citation>
    <scope>NUCLEOTIDE SEQUENCE [LARGE SCALE GENOMIC DNA]</scope>
    <source>
        <strain evidence="4 5">SG-29</strain>
    </source>
</reference>
<sequence length="327" mass="37984">MARSDRSLNKTERLFALVLLLQNRPNMTSRDLADHFAVSRRTIFRDLRTLGESGVPLTYAEAGGYEILEGYQLPPLMFSAREAATLLVGTAFTKLQPDASLRTDADAVAMKIRSVLPDSVRDYIDRLQERTVLSPFNEVQDQRAASGDEQGLWFELSEAVARQRRVKMTYYVASRDEETVRLVDPLGLVYYSDHWNLIGYDHLREDIRNFRLDQIKKLRTRFETFQAPEGFDLKSHLRERGESPQNVRMTVRFRSRAWRWARRQVPADVEQELREEGGWVRATFEFENANYVARWLLRYGTDAEVIEPESLREAVRDQAQAIAKQYA</sequence>
<dbReference type="PIRSF" id="PIRSF016838">
    <property type="entry name" value="PafC"/>
    <property type="match status" value="1"/>
</dbReference>
<dbReference type="PROSITE" id="PS52050">
    <property type="entry name" value="WYL"/>
    <property type="match status" value="1"/>
</dbReference>
<feature type="domain" description="HTH deoR-type" evidence="3">
    <location>
        <begin position="10"/>
        <end position="67"/>
    </location>
</feature>
<dbReference type="RefSeq" id="WP_094549986.1">
    <property type="nucleotide sequence ID" value="NZ_MQWB01000001.1"/>
</dbReference>
<dbReference type="InterPro" id="IPR026881">
    <property type="entry name" value="WYL_dom"/>
</dbReference>
<evidence type="ECO:0000259" key="3">
    <source>
        <dbReference type="PROSITE" id="PS51000"/>
    </source>
</evidence>
<accession>A0A259U2C8</accession>
<dbReference type="InterPro" id="IPR051534">
    <property type="entry name" value="CBASS_pafABC_assoc_protein"/>
</dbReference>
<dbReference type="Pfam" id="PF08279">
    <property type="entry name" value="HTH_11"/>
    <property type="match status" value="1"/>
</dbReference>
<dbReference type="InParanoid" id="A0A259U2C8"/>
<dbReference type="Pfam" id="PF25583">
    <property type="entry name" value="WCX"/>
    <property type="match status" value="1"/>
</dbReference>
<keyword evidence="1" id="KW-0805">Transcription regulation</keyword>
<name>A0A259U2C8_9BACT</name>
<evidence type="ECO:0000256" key="1">
    <source>
        <dbReference type="ARBA" id="ARBA00023015"/>
    </source>
</evidence>
<dbReference type="PANTHER" id="PTHR34580:SF1">
    <property type="entry name" value="PROTEIN PAFC"/>
    <property type="match status" value="1"/>
</dbReference>
<dbReference type="SUPFAM" id="SSF46785">
    <property type="entry name" value="Winged helix' DNA-binding domain"/>
    <property type="match status" value="1"/>
</dbReference>
<organism evidence="4 5">
    <name type="scientific">Rubricoccus marinus</name>
    <dbReference type="NCBI Taxonomy" id="716817"/>
    <lineage>
        <taxon>Bacteria</taxon>
        <taxon>Pseudomonadati</taxon>
        <taxon>Rhodothermota</taxon>
        <taxon>Rhodothermia</taxon>
        <taxon>Rhodothermales</taxon>
        <taxon>Rubricoccaceae</taxon>
        <taxon>Rubricoccus</taxon>
    </lineage>
</organism>
<protein>
    <submittedName>
        <fullName evidence="4">DNA-binding transcriptional regulator</fullName>
    </submittedName>
</protein>
<dbReference type="PANTHER" id="PTHR34580">
    <property type="match status" value="1"/>
</dbReference>
<evidence type="ECO:0000313" key="4">
    <source>
        <dbReference type="EMBL" id="OZC03997.1"/>
    </source>
</evidence>
<dbReference type="InterPro" id="IPR001034">
    <property type="entry name" value="DeoR_HTH"/>
</dbReference>
<comment type="caution">
    <text evidence="4">The sequence shown here is derived from an EMBL/GenBank/DDBJ whole genome shotgun (WGS) entry which is preliminary data.</text>
</comment>
<dbReference type="Pfam" id="PF13280">
    <property type="entry name" value="WYL"/>
    <property type="match status" value="1"/>
</dbReference>
<dbReference type="GO" id="GO:0003677">
    <property type="term" value="F:DNA binding"/>
    <property type="evidence" value="ECO:0007669"/>
    <property type="project" value="UniProtKB-KW"/>
</dbReference>
<dbReference type="EMBL" id="MQWB01000001">
    <property type="protein sequence ID" value="OZC03997.1"/>
    <property type="molecule type" value="Genomic_DNA"/>
</dbReference>
<proteinExistence type="predicted"/>
<evidence type="ECO:0000313" key="5">
    <source>
        <dbReference type="Proteomes" id="UP000216446"/>
    </source>
</evidence>